<comment type="caution">
    <text evidence="9">The sequence shown here is derived from an EMBL/GenBank/DDBJ whole genome shotgun (WGS) entry which is preliminary data.</text>
</comment>
<gene>
    <name evidence="9" type="ORF">ILUMI_25153</name>
</gene>
<keyword evidence="2" id="KW-0698">rRNA processing</keyword>
<proteinExistence type="predicted"/>
<feature type="domain" description="Nucleolar protein 11 C-terminal" evidence="8">
    <location>
        <begin position="381"/>
        <end position="604"/>
    </location>
</feature>
<reference evidence="9" key="1">
    <citation type="submission" date="2019-08" db="EMBL/GenBank/DDBJ databases">
        <title>The genome of the North American firefly Photinus pyralis.</title>
        <authorList>
            <consortium name="Photinus pyralis genome working group"/>
            <person name="Fallon T.R."/>
            <person name="Sander Lower S.E."/>
            <person name="Weng J.-K."/>
        </authorList>
    </citation>
    <scope>NUCLEOTIDE SEQUENCE</scope>
    <source>
        <strain evidence="9">TRF0915ILg1</strain>
        <tissue evidence="9">Whole body</tissue>
    </source>
</reference>
<keyword evidence="4" id="KW-0010">Activator</keyword>
<dbReference type="Pfam" id="PF08168">
    <property type="entry name" value="NOL11_N"/>
    <property type="match status" value="1"/>
</dbReference>
<protein>
    <recommendedName>
        <fullName evidence="11">Nucleolar protein 11</fullName>
    </recommendedName>
</protein>
<dbReference type="EMBL" id="VTPC01090876">
    <property type="protein sequence ID" value="KAF2881005.1"/>
    <property type="molecule type" value="Genomic_DNA"/>
</dbReference>
<organism evidence="9 10">
    <name type="scientific">Ignelater luminosus</name>
    <name type="common">Cucubano</name>
    <name type="synonym">Pyrophorus luminosus</name>
    <dbReference type="NCBI Taxonomy" id="2038154"/>
    <lineage>
        <taxon>Eukaryota</taxon>
        <taxon>Metazoa</taxon>
        <taxon>Ecdysozoa</taxon>
        <taxon>Arthropoda</taxon>
        <taxon>Hexapoda</taxon>
        <taxon>Insecta</taxon>
        <taxon>Pterygota</taxon>
        <taxon>Neoptera</taxon>
        <taxon>Endopterygota</taxon>
        <taxon>Coleoptera</taxon>
        <taxon>Polyphaga</taxon>
        <taxon>Elateriformia</taxon>
        <taxon>Elateroidea</taxon>
        <taxon>Elateridae</taxon>
        <taxon>Agrypninae</taxon>
        <taxon>Pyrophorini</taxon>
        <taxon>Ignelater</taxon>
    </lineage>
</organism>
<dbReference type="AlphaFoldDB" id="A0A8K0CC68"/>
<keyword evidence="3" id="KW-0805">Transcription regulation</keyword>
<evidence type="ECO:0000256" key="4">
    <source>
        <dbReference type="ARBA" id="ARBA00023159"/>
    </source>
</evidence>
<dbReference type="GO" id="GO:0003723">
    <property type="term" value="F:RNA binding"/>
    <property type="evidence" value="ECO:0007669"/>
    <property type="project" value="TreeGrafter"/>
</dbReference>
<evidence type="ECO:0000256" key="3">
    <source>
        <dbReference type="ARBA" id="ARBA00023015"/>
    </source>
</evidence>
<dbReference type="InterPro" id="IPR042859">
    <property type="entry name" value="NOL11"/>
</dbReference>
<keyword evidence="10" id="KW-1185">Reference proteome</keyword>
<comment type="subcellular location">
    <subcellularLocation>
        <location evidence="1">Nucleus</location>
        <location evidence="1">Nucleolus</location>
    </subcellularLocation>
</comment>
<dbReference type="InterPro" id="IPR048897">
    <property type="entry name" value="Nol11_C"/>
</dbReference>
<name>A0A8K0CC68_IGNLU</name>
<evidence type="ECO:0000259" key="8">
    <source>
        <dbReference type="Pfam" id="PF20998"/>
    </source>
</evidence>
<evidence type="ECO:0008006" key="11">
    <source>
        <dbReference type="Google" id="ProtNLM"/>
    </source>
</evidence>
<evidence type="ECO:0000313" key="10">
    <source>
        <dbReference type="Proteomes" id="UP000801492"/>
    </source>
</evidence>
<dbReference type="GO" id="GO:0030490">
    <property type="term" value="P:maturation of SSU-rRNA"/>
    <property type="evidence" value="ECO:0007669"/>
    <property type="project" value="InterPro"/>
</dbReference>
<dbReference type="GO" id="GO:0005730">
    <property type="term" value="C:nucleolus"/>
    <property type="evidence" value="ECO:0007669"/>
    <property type="project" value="UniProtKB-SubCell"/>
</dbReference>
<dbReference type="Proteomes" id="UP000801492">
    <property type="component" value="Unassembled WGS sequence"/>
</dbReference>
<evidence type="ECO:0000256" key="2">
    <source>
        <dbReference type="ARBA" id="ARBA00022552"/>
    </source>
</evidence>
<dbReference type="OrthoDB" id="6502630at2759"/>
<evidence type="ECO:0000256" key="5">
    <source>
        <dbReference type="ARBA" id="ARBA00023163"/>
    </source>
</evidence>
<dbReference type="PANTHER" id="PTHR15633:SF2">
    <property type="entry name" value="NUCLEOLAR PROTEIN 11"/>
    <property type="match status" value="1"/>
</dbReference>
<dbReference type="PANTHER" id="PTHR15633">
    <property type="entry name" value="NUCLEOLAR PROTEIN 11"/>
    <property type="match status" value="1"/>
</dbReference>
<evidence type="ECO:0000256" key="1">
    <source>
        <dbReference type="ARBA" id="ARBA00004604"/>
    </source>
</evidence>
<accession>A0A8K0CC68</accession>
<evidence type="ECO:0000313" key="9">
    <source>
        <dbReference type="EMBL" id="KAF2881005.1"/>
    </source>
</evidence>
<keyword evidence="6" id="KW-0539">Nucleus</keyword>
<sequence>MAKLGAYYGLCPLIDQRNLLGVTDDSEIGHVIVTLGKNIAIKYRLSDQKQIHSWRTKDKFSSPVIYDYETNQYVAVFNQVYIRVWKGDEEYVDKLKKYKFNKPIHTLTKCNNKAFVVFKNGDVTPLSFAIENRKDLGTEIAHTENDADVLSASLKNDIVTGVLLRSNETNYFIWTVFSEENKETHKIELTRENVELVGQVLNQTEDQHGVHLLSLWSDGKLYSYPIYTQNERDIPIQVESPGNLFGLIESLSCKSPITMAGLNHHYIAMYGADPNQEGAALILYNSQFKVSQSKQPLKLFTSGAKLWHIEDNILLCVGQNLAVIPFYLDTEQLAALVGSHRAALNDLDPDITIVEEMEVTNWNLGPTAEAPDPHKSIPIRIKTKILEYSKQGLSEATICQEVLPEFIEKEDIDSISTCLEYFCDIPELCLAKLLKFCLIANDKLFKNTQPINSSSLPTNLQPLERCMLLDKILMCSFSDIILLPHIQTHLDLTSTLLLLQYICYLMTEDGHSLPLLNITESENKLIEWGCLLLDANYQKFLLSRDAKILEVLTFYSKLVGEYLNSLESMRQVAPLLTEIKKGKELIKYKQMADCRYSIEQLSLY</sequence>
<feature type="domain" description="Nucleolar protein 11 N-terminal" evidence="7">
    <location>
        <begin position="1"/>
        <end position="326"/>
    </location>
</feature>
<dbReference type="InterPro" id="IPR012584">
    <property type="entry name" value="NOL11_N"/>
</dbReference>
<evidence type="ECO:0000259" key="7">
    <source>
        <dbReference type="Pfam" id="PF08168"/>
    </source>
</evidence>
<dbReference type="Pfam" id="PF20998">
    <property type="entry name" value="Nol11_C"/>
    <property type="match status" value="1"/>
</dbReference>
<keyword evidence="5" id="KW-0804">Transcription</keyword>
<evidence type="ECO:0000256" key="6">
    <source>
        <dbReference type="ARBA" id="ARBA00023242"/>
    </source>
</evidence>